<dbReference type="GO" id="GO:1990575">
    <property type="term" value="P:mitochondrial L-ornithine transmembrane transport"/>
    <property type="evidence" value="ECO:0007669"/>
    <property type="project" value="TreeGrafter"/>
</dbReference>
<dbReference type="AlphaFoldDB" id="A0AAU9IAZ9"/>
<dbReference type="PANTHER" id="PTHR45624:SF12">
    <property type="entry name" value="MITOCHONDRIAL ORNITHINE TRANSPORTER 1"/>
    <property type="match status" value="1"/>
</dbReference>
<dbReference type="InterPro" id="IPR018108">
    <property type="entry name" value="MCP_transmembrane"/>
</dbReference>
<feature type="repeat" description="Solcar" evidence="9">
    <location>
        <begin position="10"/>
        <end position="88"/>
    </location>
</feature>
<feature type="repeat" description="Solcar" evidence="9">
    <location>
        <begin position="202"/>
        <end position="288"/>
    </location>
</feature>
<dbReference type="EMBL" id="CAJZBQ010000003">
    <property type="protein sequence ID" value="CAG9311090.1"/>
    <property type="molecule type" value="Genomic_DNA"/>
</dbReference>
<evidence type="ECO:0000256" key="2">
    <source>
        <dbReference type="ARBA" id="ARBA00006375"/>
    </source>
</evidence>
<evidence type="ECO:0000256" key="4">
    <source>
        <dbReference type="ARBA" id="ARBA00022692"/>
    </source>
</evidence>
<evidence type="ECO:0000256" key="1">
    <source>
        <dbReference type="ARBA" id="ARBA00004225"/>
    </source>
</evidence>
<keyword evidence="3 10" id="KW-0813">Transport</keyword>
<accession>A0AAU9IAZ9</accession>
<gene>
    <name evidence="11" type="ORF">BSTOLATCC_MIC2792</name>
</gene>
<comment type="subcellular location">
    <subcellularLocation>
        <location evidence="1">Mitochondrion membrane</location>
        <topology evidence="1">Multi-pass membrane protein</topology>
    </subcellularLocation>
</comment>
<evidence type="ECO:0000313" key="11">
    <source>
        <dbReference type="EMBL" id="CAG9311090.1"/>
    </source>
</evidence>
<evidence type="ECO:0000256" key="8">
    <source>
        <dbReference type="ARBA" id="ARBA00023136"/>
    </source>
</evidence>
<keyword evidence="5" id="KW-0677">Repeat</keyword>
<evidence type="ECO:0000256" key="5">
    <source>
        <dbReference type="ARBA" id="ARBA00022737"/>
    </source>
</evidence>
<evidence type="ECO:0000256" key="7">
    <source>
        <dbReference type="ARBA" id="ARBA00023128"/>
    </source>
</evidence>
<organism evidence="11 12">
    <name type="scientific">Blepharisma stoltei</name>
    <dbReference type="NCBI Taxonomy" id="1481888"/>
    <lineage>
        <taxon>Eukaryota</taxon>
        <taxon>Sar</taxon>
        <taxon>Alveolata</taxon>
        <taxon>Ciliophora</taxon>
        <taxon>Postciliodesmatophora</taxon>
        <taxon>Heterotrichea</taxon>
        <taxon>Heterotrichida</taxon>
        <taxon>Blepharismidae</taxon>
        <taxon>Blepharisma</taxon>
    </lineage>
</organism>
<keyword evidence="4 9" id="KW-0812">Transmembrane</keyword>
<keyword evidence="12" id="KW-1185">Reference proteome</keyword>
<keyword evidence="8 9" id="KW-0472">Membrane</keyword>
<dbReference type="Pfam" id="PF00153">
    <property type="entry name" value="Mito_carr"/>
    <property type="match status" value="3"/>
</dbReference>
<feature type="repeat" description="Solcar" evidence="9">
    <location>
        <begin position="99"/>
        <end position="190"/>
    </location>
</feature>
<dbReference type="GO" id="GO:0000064">
    <property type="term" value="F:L-ornithine transmembrane transporter activity"/>
    <property type="evidence" value="ECO:0007669"/>
    <property type="project" value="TreeGrafter"/>
</dbReference>
<name>A0AAU9IAZ9_9CILI</name>
<dbReference type="InterPro" id="IPR023395">
    <property type="entry name" value="MCP_dom_sf"/>
</dbReference>
<dbReference type="Gene3D" id="1.50.40.10">
    <property type="entry name" value="Mitochondrial carrier domain"/>
    <property type="match status" value="1"/>
</dbReference>
<dbReference type="Proteomes" id="UP001162131">
    <property type="component" value="Unassembled WGS sequence"/>
</dbReference>
<evidence type="ECO:0000256" key="10">
    <source>
        <dbReference type="RuleBase" id="RU000488"/>
    </source>
</evidence>
<keyword evidence="7" id="KW-0496">Mitochondrion</keyword>
<evidence type="ECO:0000256" key="6">
    <source>
        <dbReference type="ARBA" id="ARBA00022989"/>
    </source>
</evidence>
<dbReference type="SUPFAM" id="SSF103506">
    <property type="entry name" value="Mitochondrial carrier"/>
    <property type="match status" value="1"/>
</dbReference>
<reference evidence="11" key="1">
    <citation type="submission" date="2021-09" db="EMBL/GenBank/DDBJ databases">
        <authorList>
            <consortium name="AG Swart"/>
            <person name="Singh M."/>
            <person name="Singh A."/>
            <person name="Seah K."/>
            <person name="Emmerich C."/>
        </authorList>
    </citation>
    <scope>NUCLEOTIDE SEQUENCE</scope>
    <source>
        <strain evidence="11">ATCC30299</strain>
    </source>
</reference>
<evidence type="ECO:0000256" key="3">
    <source>
        <dbReference type="ARBA" id="ARBA00022448"/>
    </source>
</evidence>
<dbReference type="InterPro" id="IPR050567">
    <property type="entry name" value="Mitochondrial_Carrier"/>
</dbReference>
<dbReference type="PROSITE" id="PS50920">
    <property type="entry name" value="SOLCAR"/>
    <property type="match status" value="3"/>
</dbReference>
<proteinExistence type="inferred from homology"/>
<comment type="caution">
    <text evidence="11">The sequence shown here is derived from an EMBL/GenBank/DDBJ whole genome shotgun (WGS) entry which is preliminary data.</text>
</comment>
<evidence type="ECO:0008006" key="13">
    <source>
        <dbReference type="Google" id="ProtNLM"/>
    </source>
</evidence>
<protein>
    <recommendedName>
        <fullName evidence="13">Mitochondrial carrier protein</fullName>
    </recommendedName>
</protein>
<dbReference type="PANTHER" id="PTHR45624">
    <property type="entry name" value="MITOCHONDRIAL BASIC AMINO ACIDS TRANSPORTER-RELATED"/>
    <property type="match status" value="1"/>
</dbReference>
<dbReference type="GO" id="GO:0031966">
    <property type="term" value="C:mitochondrial membrane"/>
    <property type="evidence" value="ECO:0007669"/>
    <property type="project" value="UniProtKB-SubCell"/>
</dbReference>
<comment type="similarity">
    <text evidence="2 10">Belongs to the mitochondrial carrier (TC 2.A.29) family.</text>
</comment>
<evidence type="ECO:0000256" key="9">
    <source>
        <dbReference type="PROSITE-ProRule" id="PRU00282"/>
    </source>
</evidence>
<keyword evidence="6" id="KW-1133">Transmembrane helix</keyword>
<evidence type="ECO:0000313" key="12">
    <source>
        <dbReference type="Proteomes" id="UP001162131"/>
    </source>
</evidence>
<sequence length="294" mass="32429">MERSKFLPEFKGFISGVVGAWCGVFVGQPFDIIKVRLQNSGGSAILALKNLLSHEGFLTLWKGSLPPLIGVGLSNAVSFGTNENTKRIVSSYNKPGEILSLSQHALCGTSAGFFRAFFSCPAELVRIRMQVQGKIDPRGDPLYKNSIECFISIIKTYGIKGIYRGFSATMIRELMGNTLFFGGYQFCGRKIFGGEKLNADELGKLKIMACGAFAGYCYWAPYCIDVIKSKMQSDSFANPRYKSLLDCLKITYKTDGFSGFFKGWTPTMLRAAPACASLFLGFEATMSIFGRNYR</sequence>